<accession>A0A0K1ELP5</accession>
<evidence type="ECO:0000256" key="1">
    <source>
        <dbReference type="SAM" id="MobiDB-lite"/>
    </source>
</evidence>
<reference evidence="3 4" key="1">
    <citation type="submission" date="2015-07" db="EMBL/GenBank/DDBJ databases">
        <title>Genome analysis of myxobacterium Chondromyces crocatus Cm c5 reveals a high potential for natural compound synthesis and the genetic basis for the loss of fruiting body formation.</title>
        <authorList>
            <person name="Zaburannyi N."/>
            <person name="Bunk B."/>
            <person name="Maier J."/>
            <person name="Overmann J."/>
            <person name="Mueller R."/>
        </authorList>
    </citation>
    <scope>NUCLEOTIDE SEQUENCE [LARGE SCALE GENOMIC DNA]</scope>
    <source>
        <strain evidence="3 4">Cm c5</strain>
    </source>
</reference>
<keyword evidence="2" id="KW-1133">Transmembrane helix</keyword>
<sequence>MSQFRDDRVALRARTENLERQLAEVQDELRQSQAALRDAEQAIPRERLEELEQSKAGQRHQLVKIRRELRQTQKLLTETQEALTQAQEAAPQERLEHLEKALEEQQRENAELQKELRRSQRALHRSQRSSSPEQVEQLERELATAREALKRRRGKTEIIPLDETIRFVPMRPELTARDALVSIMLLAVGFSLYLLMSSCAGT</sequence>
<dbReference type="Proteomes" id="UP000067626">
    <property type="component" value="Chromosome"/>
</dbReference>
<evidence type="ECO:0000313" key="3">
    <source>
        <dbReference type="EMBL" id="AKT41789.1"/>
    </source>
</evidence>
<dbReference type="EMBL" id="CP012159">
    <property type="protein sequence ID" value="AKT41789.1"/>
    <property type="molecule type" value="Genomic_DNA"/>
</dbReference>
<protein>
    <submittedName>
        <fullName evidence="3">Uncharacterized protein</fullName>
    </submittedName>
</protein>
<dbReference type="RefSeq" id="WP_156338938.1">
    <property type="nucleotide sequence ID" value="NZ_CP012159.1"/>
</dbReference>
<organism evidence="3 4">
    <name type="scientific">Chondromyces crocatus</name>
    <dbReference type="NCBI Taxonomy" id="52"/>
    <lineage>
        <taxon>Bacteria</taxon>
        <taxon>Pseudomonadati</taxon>
        <taxon>Myxococcota</taxon>
        <taxon>Polyangia</taxon>
        <taxon>Polyangiales</taxon>
        <taxon>Polyangiaceae</taxon>
        <taxon>Chondromyces</taxon>
    </lineage>
</organism>
<gene>
    <name evidence="3" type="ORF">CMC5_060000</name>
</gene>
<feature type="region of interest" description="Disordered" evidence="1">
    <location>
        <begin position="105"/>
        <end position="136"/>
    </location>
</feature>
<keyword evidence="2" id="KW-0472">Membrane</keyword>
<evidence type="ECO:0000256" key="2">
    <source>
        <dbReference type="SAM" id="Phobius"/>
    </source>
</evidence>
<evidence type="ECO:0000313" key="4">
    <source>
        <dbReference type="Proteomes" id="UP000067626"/>
    </source>
</evidence>
<dbReference type="KEGG" id="ccro:CMC5_060000"/>
<keyword evidence="2" id="KW-0812">Transmembrane</keyword>
<feature type="compositionally biased region" description="Basic and acidic residues" evidence="1">
    <location>
        <begin position="105"/>
        <end position="118"/>
    </location>
</feature>
<keyword evidence="4" id="KW-1185">Reference proteome</keyword>
<dbReference type="STRING" id="52.CMC5_060000"/>
<proteinExistence type="predicted"/>
<dbReference type="AlphaFoldDB" id="A0A0K1ELP5"/>
<name>A0A0K1ELP5_CHOCO</name>
<feature type="transmembrane region" description="Helical" evidence="2">
    <location>
        <begin position="179"/>
        <end position="196"/>
    </location>
</feature>